<accession>A0ABV7ZME4</accession>
<comment type="caution">
    <text evidence="1">The sequence shown here is derived from an EMBL/GenBank/DDBJ whole genome shotgun (WGS) entry which is preliminary data.</text>
</comment>
<dbReference type="RefSeq" id="WP_199767658.1">
    <property type="nucleotide sequence ID" value="NZ_FZMF01000044.1"/>
</dbReference>
<proteinExistence type="predicted"/>
<dbReference type="EMBL" id="JBHRZO010000055">
    <property type="protein sequence ID" value="MFC3848452.1"/>
    <property type="molecule type" value="Genomic_DNA"/>
</dbReference>
<organism evidence="1 2">
    <name type="scientific">Helicobacter baculiformis</name>
    <dbReference type="NCBI Taxonomy" id="427351"/>
    <lineage>
        <taxon>Bacteria</taxon>
        <taxon>Pseudomonadati</taxon>
        <taxon>Campylobacterota</taxon>
        <taxon>Epsilonproteobacteria</taxon>
        <taxon>Campylobacterales</taxon>
        <taxon>Helicobacteraceae</taxon>
        <taxon>Helicobacter</taxon>
    </lineage>
</organism>
<sequence>MRYVKLIVAVVFALGIFVGGLAFERFVLGKHALRTETSQISLELKERQQVTPKAYSTHLLFSSSNALLSAQSLTTEQEESIRNAFKQINLLARESKLCQEASYSLRPNYSFADHKQTLLGHKLYANMACEFDVAKVDAYEKLRDQIAKIATENTFFVLNTPALQLQASAQDRLNLQTTLLDKAQKERDLFAKALNKQCRIKDLSFYASEDNFARFATARESAPRHMQLSLNARLTLRCF</sequence>
<reference evidence="2" key="1">
    <citation type="journal article" date="2019" name="Int. J. Syst. Evol. Microbiol.">
        <title>The Global Catalogue of Microorganisms (GCM) 10K type strain sequencing project: providing services to taxonomists for standard genome sequencing and annotation.</title>
        <authorList>
            <consortium name="The Broad Institute Genomics Platform"/>
            <consortium name="The Broad Institute Genome Sequencing Center for Infectious Disease"/>
            <person name="Wu L."/>
            <person name="Ma J."/>
        </authorList>
    </citation>
    <scope>NUCLEOTIDE SEQUENCE [LARGE SCALE GENOMIC DNA]</scope>
    <source>
        <strain evidence="2">CCUG 53816</strain>
    </source>
</reference>
<protein>
    <recommendedName>
        <fullName evidence="3">SIMPL domain-containing protein</fullName>
    </recommendedName>
</protein>
<name>A0ABV7ZME4_9HELI</name>
<dbReference type="Proteomes" id="UP001595783">
    <property type="component" value="Unassembled WGS sequence"/>
</dbReference>
<evidence type="ECO:0000313" key="2">
    <source>
        <dbReference type="Proteomes" id="UP001595783"/>
    </source>
</evidence>
<evidence type="ECO:0008006" key="3">
    <source>
        <dbReference type="Google" id="ProtNLM"/>
    </source>
</evidence>
<gene>
    <name evidence="1" type="ORF">ACFOPX_08025</name>
</gene>
<keyword evidence="2" id="KW-1185">Reference proteome</keyword>
<evidence type="ECO:0000313" key="1">
    <source>
        <dbReference type="EMBL" id="MFC3848452.1"/>
    </source>
</evidence>